<evidence type="ECO:0000313" key="2">
    <source>
        <dbReference type="Proteomes" id="UP000217790"/>
    </source>
</evidence>
<reference evidence="2" key="1">
    <citation type="journal article" date="2017" name="Nat. Ecol. Evol.">
        <title>Genome expansion and lineage-specific genetic innovations in the forest pathogenic fungi Armillaria.</title>
        <authorList>
            <person name="Sipos G."/>
            <person name="Prasanna A.N."/>
            <person name="Walter M.C."/>
            <person name="O'Connor E."/>
            <person name="Balint B."/>
            <person name="Krizsan K."/>
            <person name="Kiss B."/>
            <person name="Hess J."/>
            <person name="Varga T."/>
            <person name="Slot J."/>
            <person name="Riley R."/>
            <person name="Boka B."/>
            <person name="Rigling D."/>
            <person name="Barry K."/>
            <person name="Lee J."/>
            <person name="Mihaltcheva S."/>
            <person name="LaButti K."/>
            <person name="Lipzen A."/>
            <person name="Waldron R."/>
            <person name="Moloney N.M."/>
            <person name="Sperisen C."/>
            <person name="Kredics L."/>
            <person name="Vagvoelgyi C."/>
            <person name="Patrignani A."/>
            <person name="Fitzpatrick D."/>
            <person name="Nagy I."/>
            <person name="Doyle S."/>
            <person name="Anderson J.B."/>
            <person name="Grigoriev I.V."/>
            <person name="Gueldener U."/>
            <person name="Muensterkoetter M."/>
            <person name="Nagy L.G."/>
        </authorList>
    </citation>
    <scope>NUCLEOTIDE SEQUENCE [LARGE SCALE GENOMIC DNA]</scope>
    <source>
        <strain evidence="2">Ar21-2</strain>
    </source>
</reference>
<organism evidence="1 2">
    <name type="scientific">Armillaria gallica</name>
    <name type="common">Bulbous honey fungus</name>
    <name type="synonym">Armillaria bulbosa</name>
    <dbReference type="NCBI Taxonomy" id="47427"/>
    <lineage>
        <taxon>Eukaryota</taxon>
        <taxon>Fungi</taxon>
        <taxon>Dikarya</taxon>
        <taxon>Basidiomycota</taxon>
        <taxon>Agaricomycotina</taxon>
        <taxon>Agaricomycetes</taxon>
        <taxon>Agaricomycetidae</taxon>
        <taxon>Agaricales</taxon>
        <taxon>Marasmiineae</taxon>
        <taxon>Physalacriaceae</taxon>
        <taxon>Armillaria</taxon>
    </lineage>
</organism>
<proteinExistence type="predicted"/>
<dbReference type="EMBL" id="KZ293644">
    <property type="protein sequence ID" value="PBL03147.1"/>
    <property type="molecule type" value="Genomic_DNA"/>
</dbReference>
<gene>
    <name evidence="1" type="ORF">ARMGADRAFT_1021893</name>
</gene>
<dbReference type="STRING" id="47427.A0A2H3EX60"/>
<sequence length="249" mass="28408">MARATSTRHWEIFRQTKTSKFDKELNLEFVTRKVIENEFTPTAVLCLTSQVSMTKRGLMRSIWKDSVSVMGNKITSGKVFVRRCGYLMERKCNTKKLLPKMSSSVETRGGFWNAFKMPAAHQNDAVNLYMAVPSMIYNERMERERVTGGNRGYGTPEFDFVPGWDPMTGLGTKFELQKQCPFATHQGMESLFQLNKFDNNARCALPRELSASICVKPNGLEYTGELTDRSLAIFTSNNISIVARRKREL</sequence>
<keyword evidence="2" id="KW-1185">Reference proteome</keyword>
<protein>
    <submittedName>
        <fullName evidence="1">Uncharacterized protein</fullName>
    </submittedName>
</protein>
<accession>A0A2H3EX60</accession>
<dbReference type="AlphaFoldDB" id="A0A2H3EX60"/>
<dbReference type="InParanoid" id="A0A2H3EX60"/>
<dbReference type="OrthoDB" id="10593505at2759"/>
<evidence type="ECO:0000313" key="1">
    <source>
        <dbReference type="EMBL" id="PBL03147.1"/>
    </source>
</evidence>
<dbReference type="Proteomes" id="UP000217790">
    <property type="component" value="Unassembled WGS sequence"/>
</dbReference>
<name>A0A2H3EX60_ARMGA</name>